<dbReference type="KEGG" id="pbor:BSF38_02778"/>
<evidence type="ECO:0000256" key="1">
    <source>
        <dbReference type="SAM" id="MobiDB-lite"/>
    </source>
</evidence>
<dbReference type="Proteomes" id="UP000186309">
    <property type="component" value="Chromosome"/>
</dbReference>
<organism evidence="2 3">
    <name type="scientific">Paludisphaera borealis</name>
    <dbReference type="NCBI Taxonomy" id="1387353"/>
    <lineage>
        <taxon>Bacteria</taxon>
        <taxon>Pseudomonadati</taxon>
        <taxon>Planctomycetota</taxon>
        <taxon>Planctomycetia</taxon>
        <taxon>Isosphaerales</taxon>
        <taxon>Isosphaeraceae</taxon>
        <taxon>Paludisphaera</taxon>
    </lineage>
</organism>
<keyword evidence="3" id="KW-1185">Reference proteome</keyword>
<gene>
    <name evidence="2" type="ORF">BSF38_02778</name>
</gene>
<proteinExistence type="predicted"/>
<dbReference type="AlphaFoldDB" id="A0A1U7CQT2"/>
<protein>
    <submittedName>
        <fullName evidence="2">Uncharacterized protein</fullName>
    </submittedName>
</protein>
<evidence type="ECO:0000313" key="2">
    <source>
        <dbReference type="EMBL" id="APW61266.1"/>
    </source>
</evidence>
<name>A0A1U7CQT2_9BACT</name>
<feature type="region of interest" description="Disordered" evidence="1">
    <location>
        <begin position="34"/>
        <end position="104"/>
    </location>
</feature>
<evidence type="ECO:0000313" key="3">
    <source>
        <dbReference type="Proteomes" id="UP000186309"/>
    </source>
</evidence>
<accession>A0A1U7CQT2</accession>
<dbReference type="EMBL" id="CP019082">
    <property type="protein sequence ID" value="APW61266.1"/>
    <property type="molecule type" value="Genomic_DNA"/>
</dbReference>
<sequence length="104" mass="11017">MLATPNWTFRMVIGGLIAVSGSGCASPVVRKPSRFAQQSARAPDDGDWKAALRGPRIHGLDRTPHSLTTLRGLHQSPRKQGPDLAGSRPAAIVGSRPPDEGSLQ</sequence>
<reference evidence="3" key="1">
    <citation type="submission" date="2016-12" db="EMBL/GenBank/DDBJ databases">
        <title>Comparative genomics of four Isosphaeraceae planctomycetes: a common pool of plasmids and glycoside hydrolase genes.</title>
        <authorList>
            <person name="Ivanova A."/>
        </authorList>
    </citation>
    <scope>NUCLEOTIDE SEQUENCE [LARGE SCALE GENOMIC DNA]</scope>
    <source>
        <strain evidence="3">PX4</strain>
    </source>
</reference>